<dbReference type="Proteomes" id="UP000749293">
    <property type="component" value="Unassembled WGS sequence"/>
</dbReference>
<evidence type="ECO:0000313" key="2">
    <source>
        <dbReference type="Proteomes" id="UP000749293"/>
    </source>
</evidence>
<dbReference type="OrthoDB" id="5410926at2759"/>
<keyword evidence="2" id="KW-1185">Reference proteome</keyword>
<gene>
    <name evidence="1" type="ORF">GMORB2_7382</name>
</gene>
<dbReference type="EMBL" id="JAANYQ010000009">
    <property type="protein sequence ID" value="KAF4122390.1"/>
    <property type="molecule type" value="Genomic_DNA"/>
</dbReference>
<dbReference type="AlphaFoldDB" id="A0A9P5D426"/>
<comment type="caution">
    <text evidence="1">The sequence shown here is derived from an EMBL/GenBank/DDBJ whole genome shotgun (WGS) entry which is preliminary data.</text>
</comment>
<reference evidence="1" key="1">
    <citation type="submission" date="2020-03" db="EMBL/GenBank/DDBJ databases">
        <title>Site-based positive gene gene selection in Geosmithia morbida across the United States reveals a broad range of putative effectors and factors for local host and environmental adapation.</title>
        <authorList>
            <person name="Onufrak A."/>
            <person name="Murdoch R.W."/>
            <person name="Gazis R."/>
            <person name="Huff M."/>
            <person name="Staton M."/>
            <person name="Klingeman W."/>
            <person name="Hadziabdic D."/>
        </authorList>
    </citation>
    <scope>NUCLEOTIDE SEQUENCE</scope>
    <source>
        <strain evidence="1">1262</strain>
    </source>
</reference>
<dbReference type="RefSeq" id="XP_035321042.1">
    <property type="nucleotide sequence ID" value="XM_035469347.1"/>
</dbReference>
<dbReference type="PANTHER" id="PTHR39599:SF1">
    <property type="entry name" value="GPI-ANCHORED PROTEIN (EUROFUNG)"/>
    <property type="match status" value="1"/>
</dbReference>
<sequence>MPEPTTHPLMPRADCPASMFQCPASLGAAFSDVCCSDGQTCALDHNNSPACCPSGAVCTGAAPTGQPSVTQAVSYVPNSYFSFPYAMTTFDNSADCRSAVVACSENYDLCTSNLGGDGGSGYGVTVDVPGGGGVTVGASATDLGASATSVCSSLSSEACSPLAATDCSIFGEGAAVSSMDLFMAVRTSFVLAISVALVLG</sequence>
<name>A0A9P5D426_9HYPO</name>
<dbReference type="GeneID" id="55973605"/>
<protein>
    <submittedName>
        <fullName evidence="1">Uncharacterized protein</fullName>
    </submittedName>
</protein>
<proteinExistence type="predicted"/>
<dbReference type="PANTHER" id="PTHR39599">
    <property type="entry name" value="GPI-ANCHORED PROTEIN (EUROFUNG)-RELATED-RELATED"/>
    <property type="match status" value="1"/>
</dbReference>
<accession>A0A9P5D426</accession>
<organism evidence="1 2">
    <name type="scientific">Geosmithia morbida</name>
    <dbReference type="NCBI Taxonomy" id="1094350"/>
    <lineage>
        <taxon>Eukaryota</taxon>
        <taxon>Fungi</taxon>
        <taxon>Dikarya</taxon>
        <taxon>Ascomycota</taxon>
        <taxon>Pezizomycotina</taxon>
        <taxon>Sordariomycetes</taxon>
        <taxon>Hypocreomycetidae</taxon>
        <taxon>Hypocreales</taxon>
        <taxon>Bionectriaceae</taxon>
        <taxon>Geosmithia</taxon>
    </lineage>
</organism>
<evidence type="ECO:0000313" key="1">
    <source>
        <dbReference type="EMBL" id="KAF4122390.1"/>
    </source>
</evidence>